<dbReference type="STRING" id="1088721.JI59_08435"/>
<dbReference type="Pfam" id="PF22622">
    <property type="entry name" value="MFE-2_hydrat-2_N"/>
    <property type="match status" value="1"/>
</dbReference>
<comment type="caution">
    <text evidence="3">The sequence shown here is derived from an EMBL/GenBank/DDBJ whole genome shotgun (WGS) entry which is preliminary data.</text>
</comment>
<dbReference type="GO" id="GO:0044594">
    <property type="term" value="F:17-beta-hydroxysteroid dehydrogenase (NAD+) activity"/>
    <property type="evidence" value="ECO:0007669"/>
    <property type="project" value="TreeGrafter"/>
</dbReference>
<dbReference type="EMBL" id="AGFM01000033">
    <property type="protein sequence ID" value="EHJ60709.1"/>
    <property type="molecule type" value="Genomic_DNA"/>
</dbReference>
<keyword evidence="4" id="KW-1185">Reference proteome</keyword>
<evidence type="ECO:0000313" key="4">
    <source>
        <dbReference type="Proteomes" id="UP000004030"/>
    </source>
</evidence>
<dbReference type="KEGG" id="npn:JI59_08435"/>
<evidence type="ECO:0000259" key="1">
    <source>
        <dbReference type="Pfam" id="PF01575"/>
    </source>
</evidence>
<dbReference type="Pfam" id="PF01575">
    <property type="entry name" value="MaoC_dehydratas"/>
    <property type="match status" value="1"/>
</dbReference>
<dbReference type="PANTHER" id="PTHR13078">
    <property type="entry name" value="PEROXISOMAL MULTIFUNCTIONAL ENZYME TYPE 2-RELATED"/>
    <property type="match status" value="1"/>
</dbReference>
<dbReference type="CDD" id="cd03448">
    <property type="entry name" value="HDE_HSD"/>
    <property type="match status" value="1"/>
</dbReference>
<dbReference type="AlphaFoldDB" id="G6EDB0"/>
<dbReference type="eggNOG" id="COG2030">
    <property type="taxonomic scope" value="Bacteria"/>
</dbReference>
<dbReference type="Proteomes" id="UP000004030">
    <property type="component" value="Unassembled WGS sequence"/>
</dbReference>
<name>G6EDB0_9SPHN</name>
<dbReference type="GO" id="GO:0003857">
    <property type="term" value="F:(3S)-3-hydroxyacyl-CoA dehydrogenase (NAD+) activity"/>
    <property type="evidence" value="ECO:0007669"/>
    <property type="project" value="TreeGrafter"/>
</dbReference>
<protein>
    <recommendedName>
        <fullName evidence="5">MaoC-like dehydratase</fullName>
    </recommendedName>
</protein>
<dbReference type="PANTHER" id="PTHR13078:SF56">
    <property type="entry name" value="PEROXISOMAL MULTIFUNCTIONAL ENZYME TYPE 2"/>
    <property type="match status" value="1"/>
</dbReference>
<dbReference type="InterPro" id="IPR054357">
    <property type="entry name" value="MFE-2_N"/>
</dbReference>
<evidence type="ECO:0000313" key="3">
    <source>
        <dbReference type="EMBL" id="EHJ60709.1"/>
    </source>
</evidence>
<reference evidence="3 4" key="1">
    <citation type="journal article" date="2012" name="J. Bacteriol.">
        <title>Genome sequence of benzo(a)pyrene-degrading bacterium Novosphingobium pentaromativorans US6-1.</title>
        <authorList>
            <person name="Luo Y.R."/>
            <person name="Kang S.G."/>
            <person name="Kim S.J."/>
            <person name="Kim M.R."/>
            <person name="Li N."/>
            <person name="Lee J.H."/>
            <person name="Kwon K.K."/>
        </authorList>
    </citation>
    <scope>NUCLEOTIDE SEQUENCE [LARGE SCALE GENOMIC DNA]</scope>
    <source>
        <strain evidence="3 4">US6-1</strain>
    </source>
</reference>
<dbReference type="Gene3D" id="3.10.129.10">
    <property type="entry name" value="Hotdog Thioesterase"/>
    <property type="match status" value="1"/>
</dbReference>
<dbReference type="OrthoDB" id="5522043at2"/>
<dbReference type="InterPro" id="IPR029069">
    <property type="entry name" value="HotDog_dom_sf"/>
</dbReference>
<feature type="domain" description="MaoC-like" evidence="1">
    <location>
        <begin position="163"/>
        <end position="274"/>
    </location>
</feature>
<evidence type="ECO:0000259" key="2">
    <source>
        <dbReference type="Pfam" id="PF22622"/>
    </source>
</evidence>
<accession>G6EDB0</accession>
<dbReference type="SUPFAM" id="SSF54637">
    <property type="entry name" value="Thioesterase/thiol ester dehydrase-isomerase"/>
    <property type="match status" value="2"/>
</dbReference>
<sequence>MTLAYDDLIERRSEPRAYSYTDTQMLLYNISVGMGRDPTDPRELGYIYEKPELRVVPTAAAVLLSGDSSLLGNAPIDWARVLHGEQRIAFHRPIPPSGDLVSSSHISEVVDKGPDKGAIITVTVECALAGGEPLFTMDNVIFARGNGGLGGPEKSRHTPHALPERAPDMRFVTETRRDQAALYRLTGDRNPLHIDPAYAKRAGFPAPILHGLASYGITCRALLASVCDYDPARMKSFDCRFTSPVFPGETLESDIWVDGDIASFRVRVAERDVVALNNGRCLITN</sequence>
<dbReference type="GO" id="GO:0004300">
    <property type="term" value="F:enoyl-CoA hydratase activity"/>
    <property type="evidence" value="ECO:0007669"/>
    <property type="project" value="TreeGrafter"/>
</dbReference>
<dbReference type="InterPro" id="IPR002539">
    <property type="entry name" value="MaoC-like_dom"/>
</dbReference>
<dbReference type="GO" id="GO:0006635">
    <property type="term" value="P:fatty acid beta-oxidation"/>
    <property type="evidence" value="ECO:0007669"/>
    <property type="project" value="TreeGrafter"/>
</dbReference>
<feature type="domain" description="Peroxisomal multifunctional enzyme type 2-like N-terminal" evidence="2">
    <location>
        <begin position="18"/>
        <end position="145"/>
    </location>
</feature>
<dbReference type="RefSeq" id="WP_007013246.1">
    <property type="nucleotide sequence ID" value="NZ_AGFM01000033.1"/>
</dbReference>
<dbReference type="PATRIC" id="fig|1088721.3.peg.2308"/>
<evidence type="ECO:0008006" key="5">
    <source>
        <dbReference type="Google" id="ProtNLM"/>
    </source>
</evidence>
<proteinExistence type="predicted"/>
<gene>
    <name evidence="3" type="ORF">NSU_2331</name>
</gene>
<organism evidence="3 4">
    <name type="scientific">Novosphingobium pentaromativorans US6-1</name>
    <dbReference type="NCBI Taxonomy" id="1088721"/>
    <lineage>
        <taxon>Bacteria</taxon>
        <taxon>Pseudomonadati</taxon>
        <taxon>Pseudomonadota</taxon>
        <taxon>Alphaproteobacteria</taxon>
        <taxon>Sphingomonadales</taxon>
        <taxon>Sphingomonadaceae</taxon>
        <taxon>Novosphingobium</taxon>
    </lineage>
</organism>